<dbReference type="InterPro" id="IPR013094">
    <property type="entry name" value="AB_hydrolase_3"/>
</dbReference>
<dbReference type="STRING" id="436010.A0A166C712"/>
<sequence>MPSKDSEKLVSSRKSEGKSPLAALAPSECLLIVYQMLKLPGILAYKFPSAAHTHKDKKWSRVVYDITARHVTAKLNVHQIRALQRGTLGRYRKWCKKHKQVPAVDELENGGEGGRLMWLGERRSDKVILFVHGGAFMFPLDKTALHFMARIQERLAEVSLPVGLAILDYSLAPEHVFPTQLLQANATIAHLFASGVAPENLVIMGDSAGANLILQALAHALHPLPRVSSSSSPVLVPPQILPSPLNSTLAGETRPLLGVLLCSPWVNLAGIGGSFEENDKKDIVEAEAYRNWGRMYLSELPVEGAAGALEGWRGYADPSFISSEGDLEETDKRKAQEEWWADLPRLVSRVLVTAGEDECFRDDILGLHRTLASLSASPHIANWDVQLNVEPGVGHDEYFFGFDGNEDRVGDGTAALVGWLKRAFQGI</sequence>
<evidence type="ECO:0000313" key="3">
    <source>
        <dbReference type="EMBL" id="KZP13357.1"/>
    </source>
</evidence>
<gene>
    <name evidence="3" type="ORF">FIBSPDRAFT_1049476</name>
</gene>
<keyword evidence="1" id="KW-0378">Hydrolase</keyword>
<organism evidence="3 4">
    <name type="scientific">Athelia psychrophila</name>
    <dbReference type="NCBI Taxonomy" id="1759441"/>
    <lineage>
        <taxon>Eukaryota</taxon>
        <taxon>Fungi</taxon>
        <taxon>Dikarya</taxon>
        <taxon>Basidiomycota</taxon>
        <taxon>Agaricomycotina</taxon>
        <taxon>Agaricomycetes</taxon>
        <taxon>Agaricomycetidae</taxon>
        <taxon>Atheliales</taxon>
        <taxon>Atheliaceae</taxon>
        <taxon>Athelia</taxon>
    </lineage>
</organism>
<dbReference type="GO" id="GO:0016787">
    <property type="term" value="F:hydrolase activity"/>
    <property type="evidence" value="ECO:0007669"/>
    <property type="project" value="UniProtKB-KW"/>
</dbReference>
<reference evidence="3 4" key="1">
    <citation type="journal article" date="2016" name="Mol. Biol. Evol.">
        <title>Comparative Genomics of Early-Diverging Mushroom-Forming Fungi Provides Insights into the Origins of Lignocellulose Decay Capabilities.</title>
        <authorList>
            <person name="Nagy L.G."/>
            <person name="Riley R."/>
            <person name="Tritt A."/>
            <person name="Adam C."/>
            <person name="Daum C."/>
            <person name="Floudas D."/>
            <person name="Sun H."/>
            <person name="Yadav J.S."/>
            <person name="Pangilinan J."/>
            <person name="Larsson K.H."/>
            <person name="Matsuura K."/>
            <person name="Barry K."/>
            <person name="Labutti K."/>
            <person name="Kuo R."/>
            <person name="Ohm R.A."/>
            <person name="Bhattacharya S.S."/>
            <person name="Shirouzu T."/>
            <person name="Yoshinaga Y."/>
            <person name="Martin F.M."/>
            <person name="Grigoriev I.V."/>
            <person name="Hibbett D.S."/>
        </authorList>
    </citation>
    <scope>NUCLEOTIDE SEQUENCE [LARGE SCALE GENOMIC DNA]</scope>
    <source>
        <strain evidence="3 4">CBS 109695</strain>
    </source>
</reference>
<keyword evidence="4" id="KW-1185">Reference proteome</keyword>
<dbReference type="EMBL" id="KV417634">
    <property type="protein sequence ID" value="KZP13357.1"/>
    <property type="molecule type" value="Genomic_DNA"/>
</dbReference>
<dbReference type="PANTHER" id="PTHR48081">
    <property type="entry name" value="AB HYDROLASE SUPERFAMILY PROTEIN C4A8.06C"/>
    <property type="match status" value="1"/>
</dbReference>
<name>A0A166C712_9AGAM</name>
<dbReference type="SUPFAM" id="SSF53474">
    <property type="entry name" value="alpha/beta-Hydrolases"/>
    <property type="match status" value="1"/>
</dbReference>
<dbReference type="OrthoDB" id="2152029at2759"/>
<dbReference type="Gene3D" id="3.40.50.1820">
    <property type="entry name" value="alpha/beta hydrolase"/>
    <property type="match status" value="1"/>
</dbReference>
<dbReference type="Pfam" id="PF07859">
    <property type="entry name" value="Abhydrolase_3"/>
    <property type="match status" value="1"/>
</dbReference>
<evidence type="ECO:0000259" key="2">
    <source>
        <dbReference type="Pfam" id="PF07859"/>
    </source>
</evidence>
<dbReference type="AlphaFoldDB" id="A0A166C712"/>
<proteinExistence type="predicted"/>
<dbReference type="InterPro" id="IPR050300">
    <property type="entry name" value="GDXG_lipolytic_enzyme"/>
</dbReference>
<feature type="domain" description="Alpha/beta hydrolase fold-3" evidence="2">
    <location>
        <begin position="128"/>
        <end position="303"/>
    </location>
</feature>
<evidence type="ECO:0000256" key="1">
    <source>
        <dbReference type="ARBA" id="ARBA00022801"/>
    </source>
</evidence>
<evidence type="ECO:0000313" key="4">
    <source>
        <dbReference type="Proteomes" id="UP000076532"/>
    </source>
</evidence>
<dbReference type="InterPro" id="IPR029058">
    <property type="entry name" value="AB_hydrolase_fold"/>
</dbReference>
<dbReference type="PANTHER" id="PTHR48081:SF31">
    <property type="entry name" value="STERYL ACETYL HYDROLASE MUG81-RELATED"/>
    <property type="match status" value="1"/>
</dbReference>
<accession>A0A166C712</accession>
<dbReference type="Proteomes" id="UP000076532">
    <property type="component" value="Unassembled WGS sequence"/>
</dbReference>
<protein>
    <submittedName>
        <fullName evidence="3">Alpha/beta-hydrolase</fullName>
    </submittedName>
</protein>